<evidence type="ECO:0000313" key="2">
    <source>
        <dbReference type="EMBL" id="NRD24624.1"/>
    </source>
</evidence>
<name>A0ABX2E8G1_9FLAO</name>
<evidence type="ECO:0000313" key="3">
    <source>
        <dbReference type="Proteomes" id="UP000805085"/>
    </source>
</evidence>
<comment type="caution">
    <text evidence="2">The sequence shown here is derived from an EMBL/GenBank/DDBJ whole genome shotgun (WGS) entry which is preliminary data.</text>
</comment>
<reference evidence="2 3" key="1">
    <citation type="journal article" date="2015" name="Int. J. Syst. Evol. Microbiol.">
        <title>Winogradskyella litoriviva sp. nov., isolated from coastal seawater.</title>
        <authorList>
            <person name="Nedashkovskaya O.I."/>
            <person name="Kukhlevskiy A.D."/>
            <person name="Zhukova N.V."/>
            <person name="Kim S.J."/>
            <person name="Rhee S.K."/>
            <person name="Mikhailov V.V."/>
        </authorList>
    </citation>
    <scope>NUCLEOTIDE SEQUENCE [LARGE SCALE GENOMIC DNA]</scope>
    <source>
        <strain evidence="2 3">KMM6491</strain>
    </source>
</reference>
<sequence length="204" mass="23248">MKKSAVLFLALITFSIFGFAQTIENIEFVSPFHNDMAAIKKDGKWAFINRDGQLVIDFRTDLVTTSTEEGEYPMFNNDRCPIVEEKAGISYFGFIDKSGKTVIEPKFLNSSDFKNGTAIALEVIKKVIGKNTALDKDIVNYRYYEVIIDTNGKILYYLTQDGVNVVLDKDFLRAVPPITSKQISEDLYVVKNKKDLWEIIKVNY</sequence>
<accession>A0ABX2E8G1</accession>
<keyword evidence="1" id="KW-0732">Signal</keyword>
<protein>
    <submittedName>
        <fullName evidence="2">WG repeat-containing protein</fullName>
    </submittedName>
</protein>
<dbReference type="RefSeq" id="WP_173302274.1">
    <property type="nucleotide sequence ID" value="NZ_JABRWQ010000007.1"/>
</dbReference>
<dbReference type="EMBL" id="JABRWQ010000007">
    <property type="protein sequence ID" value="NRD24624.1"/>
    <property type="molecule type" value="Genomic_DNA"/>
</dbReference>
<gene>
    <name evidence="2" type="ORF">HNV10_15325</name>
</gene>
<organism evidence="2 3">
    <name type="scientific">Winogradskyella litoriviva</name>
    <dbReference type="NCBI Taxonomy" id="1220182"/>
    <lineage>
        <taxon>Bacteria</taxon>
        <taxon>Pseudomonadati</taxon>
        <taxon>Bacteroidota</taxon>
        <taxon>Flavobacteriia</taxon>
        <taxon>Flavobacteriales</taxon>
        <taxon>Flavobacteriaceae</taxon>
        <taxon>Winogradskyella</taxon>
    </lineage>
</organism>
<feature type="signal peptide" evidence="1">
    <location>
        <begin position="1"/>
        <end position="20"/>
    </location>
</feature>
<dbReference type="Pfam" id="PF14903">
    <property type="entry name" value="WG_beta_rep"/>
    <property type="match status" value="2"/>
</dbReference>
<feature type="chain" id="PRO_5046679041" evidence="1">
    <location>
        <begin position="21"/>
        <end position="204"/>
    </location>
</feature>
<proteinExistence type="predicted"/>
<keyword evidence="3" id="KW-1185">Reference proteome</keyword>
<dbReference type="InterPro" id="IPR032774">
    <property type="entry name" value="WG_beta_rep"/>
</dbReference>
<dbReference type="Proteomes" id="UP000805085">
    <property type="component" value="Unassembled WGS sequence"/>
</dbReference>
<evidence type="ECO:0000256" key="1">
    <source>
        <dbReference type="SAM" id="SignalP"/>
    </source>
</evidence>